<feature type="compositionally biased region" description="Pro residues" evidence="1">
    <location>
        <begin position="225"/>
        <end position="237"/>
    </location>
</feature>
<evidence type="ECO:0000313" key="2">
    <source>
        <dbReference type="EMBL" id="KAG2483322.1"/>
    </source>
</evidence>
<evidence type="ECO:0000256" key="1">
    <source>
        <dbReference type="SAM" id="MobiDB-lite"/>
    </source>
</evidence>
<dbReference type="Proteomes" id="UP000612055">
    <property type="component" value="Unassembled WGS sequence"/>
</dbReference>
<accession>A0A835XHT0</accession>
<comment type="caution">
    <text evidence="2">The sequence shown here is derived from an EMBL/GenBank/DDBJ whole genome shotgun (WGS) entry which is preliminary data.</text>
</comment>
<evidence type="ECO:0000313" key="3">
    <source>
        <dbReference type="Proteomes" id="UP000612055"/>
    </source>
</evidence>
<feature type="compositionally biased region" description="Pro residues" evidence="1">
    <location>
        <begin position="288"/>
        <end position="300"/>
    </location>
</feature>
<name>A0A835XHT0_9CHLO</name>
<protein>
    <submittedName>
        <fullName evidence="2">Uncharacterized protein</fullName>
    </submittedName>
</protein>
<feature type="compositionally biased region" description="Gly residues" evidence="1">
    <location>
        <begin position="307"/>
        <end position="326"/>
    </location>
</feature>
<feature type="compositionally biased region" description="Gly residues" evidence="1">
    <location>
        <begin position="182"/>
        <end position="200"/>
    </location>
</feature>
<dbReference type="EMBL" id="JAEHOE010000181">
    <property type="protein sequence ID" value="KAG2483322.1"/>
    <property type="molecule type" value="Genomic_DNA"/>
</dbReference>
<feature type="compositionally biased region" description="Low complexity" evidence="1">
    <location>
        <begin position="136"/>
        <end position="147"/>
    </location>
</feature>
<feature type="region of interest" description="Disordered" evidence="1">
    <location>
        <begin position="108"/>
        <end position="372"/>
    </location>
</feature>
<feature type="compositionally biased region" description="Pro residues" evidence="1">
    <location>
        <begin position="351"/>
        <end position="363"/>
    </location>
</feature>
<sequence length="372" mass="36945">MIVLPTLFSGRLHLGVIERGCVMGSAVDSEVRAVIGKVPSDLVQALNRDLSLKEACSFMDSLKRKAEALPTCRFDMRRAQRRVKEYFRGVEAGLEADTAVADAYQDSSALPRAPTPLGPASPDSLRLFQGERGDEAPPASAAGPRPGVQGPSGIDRGPYAAGPHGLPPGVPHAPIPRQHGTSSGGGGGGGGGYGGQGQGQGVAAVDTYGAGPEGQRQYAQAQQPGMPPAVPTQPHAPIPQQHGTSGGGGGGGGGGYGGQGQGQGVAAVGTYGAGPKGQRRYAKAQQPGMPPAVPTQPHAPIPQQHGTSGGGGGGGGGGYGGQGQGQGVAAVGTYGAGPEGQRRYAKAQQPGMPPAAPTQPHAPIPQQHGASG</sequence>
<reference evidence="2" key="1">
    <citation type="journal article" date="2020" name="bioRxiv">
        <title>Comparative genomics of Chlamydomonas.</title>
        <authorList>
            <person name="Craig R.J."/>
            <person name="Hasan A.R."/>
            <person name="Ness R.W."/>
            <person name="Keightley P.D."/>
        </authorList>
    </citation>
    <scope>NUCLEOTIDE SEQUENCE</scope>
    <source>
        <strain evidence="2">CCAP 11/70</strain>
    </source>
</reference>
<organism evidence="2 3">
    <name type="scientific">Edaphochlamys debaryana</name>
    <dbReference type="NCBI Taxonomy" id="47281"/>
    <lineage>
        <taxon>Eukaryota</taxon>
        <taxon>Viridiplantae</taxon>
        <taxon>Chlorophyta</taxon>
        <taxon>core chlorophytes</taxon>
        <taxon>Chlorophyceae</taxon>
        <taxon>CS clade</taxon>
        <taxon>Chlamydomonadales</taxon>
        <taxon>Chlamydomonadales incertae sedis</taxon>
        <taxon>Edaphochlamys</taxon>
    </lineage>
</organism>
<gene>
    <name evidence="2" type="ORF">HYH03_017823</name>
</gene>
<dbReference type="AlphaFoldDB" id="A0A835XHT0"/>
<feature type="compositionally biased region" description="Pro residues" evidence="1">
    <location>
        <begin position="165"/>
        <end position="174"/>
    </location>
</feature>
<keyword evidence="3" id="KW-1185">Reference proteome</keyword>
<proteinExistence type="predicted"/>
<feature type="compositionally biased region" description="Gly residues" evidence="1">
    <location>
        <begin position="244"/>
        <end position="263"/>
    </location>
</feature>